<protein>
    <submittedName>
        <fullName evidence="3">Acyltransferase family protein</fullName>
        <ecNumber evidence="3">2.3.-.-</ecNumber>
    </submittedName>
</protein>
<dbReference type="InterPro" id="IPR050879">
    <property type="entry name" value="Acyltransferase_3"/>
</dbReference>
<feature type="transmembrane region" description="Helical" evidence="1">
    <location>
        <begin position="86"/>
        <end position="107"/>
    </location>
</feature>
<proteinExistence type="predicted"/>
<evidence type="ECO:0000256" key="1">
    <source>
        <dbReference type="SAM" id="Phobius"/>
    </source>
</evidence>
<feature type="transmembrane region" description="Helical" evidence="1">
    <location>
        <begin position="221"/>
        <end position="240"/>
    </location>
</feature>
<dbReference type="Pfam" id="PF01757">
    <property type="entry name" value="Acyl_transf_3"/>
    <property type="match status" value="1"/>
</dbReference>
<dbReference type="EC" id="2.3.-.-" evidence="3"/>
<feature type="transmembrane region" description="Helical" evidence="1">
    <location>
        <begin position="252"/>
        <end position="268"/>
    </location>
</feature>
<feature type="transmembrane region" description="Helical" evidence="1">
    <location>
        <begin position="274"/>
        <end position="289"/>
    </location>
</feature>
<comment type="caution">
    <text evidence="3">The sequence shown here is derived from an EMBL/GenBank/DDBJ whole genome shotgun (WGS) entry which is preliminary data.</text>
</comment>
<keyword evidence="3" id="KW-0012">Acyltransferase</keyword>
<dbReference type="PANTHER" id="PTHR23028">
    <property type="entry name" value="ACETYLTRANSFERASE"/>
    <property type="match status" value="1"/>
</dbReference>
<organism evidence="3 4">
    <name type="scientific">Larkinella bovis</name>
    <dbReference type="NCBI Taxonomy" id="683041"/>
    <lineage>
        <taxon>Bacteria</taxon>
        <taxon>Pseudomonadati</taxon>
        <taxon>Bacteroidota</taxon>
        <taxon>Cytophagia</taxon>
        <taxon>Cytophagales</taxon>
        <taxon>Spirosomataceae</taxon>
        <taxon>Larkinella</taxon>
    </lineage>
</organism>
<sequence>MKTAPTYLTTLTPLRGIAALLVVIFHSNLMLAPFINPAITLFVQNGWLWVDFFFVLSGFVLSHAYGANFQEKVSWANYRKYLLARFARVYPLHFLTLWAAVAVILVIRSMADGLAPFFQIIFGLDTIPACLLLIQSLHLYGTAPLNTPSWSLSTEWWVYMIFPLLVHPFFRLTGLGKWLVAVVIVGLFLGLMYYIIPYYSATPFTQPGVLSPPTINTLTDWGLVRCLAGFLLGMLFYELYRSQWAFRWLKRGWAFLVFSIGVCLAMHFGIHELLILAFFPFIILSAAYNDDFIKKTLETRPLQRLGDWSFSIYMVHIPIAFLLIVLFILPQNPRMFSSFEALGAAKTPPGLPLCLLLVTLTLGVSALTYRYVEVPARNYINQRYGHRRPGFSIPTDGIEPAS</sequence>
<keyword evidence="1" id="KW-0472">Membrane</keyword>
<dbReference type="PANTHER" id="PTHR23028:SF131">
    <property type="entry name" value="BLR2367 PROTEIN"/>
    <property type="match status" value="1"/>
</dbReference>
<dbReference type="RefSeq" id="WP_379847516.1">
    <property type="nucleotide sequence ID" value="NZ_JBHSMA010000005.1"/>
</dbReference>
<feature type="transmembrane region" description="Helical" evidence="1">
    <location>
        <begin position="16"/>
        <end position="35"/>
    </location>
</feature>
<feature type="transmembrane region" description="Helical" evidence="1">
    <location>
        <begin position="350"/>
        <end position="372"/>
    </location>
</feature>
<dbReference type="InterPro" id="IPR002656">
    <property type="entry name" value="Acyl_transf_3_dom"/>
</dbReference>
<evidence type="ECO:0000259" key="2">
    <source>
        <dbReference type="Pfam" id="PF01757"/>
    </source>
</evidence>
<gene>
    <name evidence="3" type="ORF">ACFPMF_17210</name>
</gene>
<feature type="transmembrane region" description="Helical" evidence="1">
    <location>
        <begin position="179"/>
        <end position="201"/>
    </location>
</feature>
<evidence type="ECO:0000313" key="3">
    <source>
        <dbReference type="EMBL" id="MFC5411063.1"/>
    </source>
</evidence>
<name>A0ABW0IEX5_9BACT</name>
<keyword evidence="4" id="KW-1185">Reference proteome</keyword>
<feature type="transmembrane region" description="Helical" evidence="1">
    <location>
        <begin position="47"/>
        <end position="66"/>
    </location>
</feature>
<evidence type="ECO:0000313" key="4">
    <source>
        <dbReference type="Proteomes" id="UP001596106"/>
    </source>
</evidence>
<keyword evidence="1" id="KW-1133">Transmembrane helix</keyword>
<dbReference type="EMBL" id="JBHSMA010000005">
    <property type="protein sequence ID" value="MFC5411063.1"/>
    <property type="molecule type" value="Genomic_DNA"/>
</dbReference>
<feature type="domain" description="Acyltransferase 3" evidence="2">
    <location>
        <begin position="14"/>
        <end position="364"/>
    </location>
</feature>
<dbReference type="Proteomes" id="UP001596106">
    <property type="component" value="Unassembled WGS sequence"/>
</dbReference>
<accession>A0ABW0IEX5</accession>
<feature type="transmembrane region" description="Helical" evidence="1">
    <location>
        <begin position="114"/>
        <end position="136"/>
    </location>
</feature>
<keyword evidence="1" id="KW-0812">Transmembrane</keyword>
<reference evidence="4" key="1">
    <citation type="journal article" date="2019" name="Int. J. Syst. Evol. Microbiol.">
        <title>The Global Catalogue of Microorganisms (GCM) 10K type strain sequencing project: providing services to taxonomists for standard genome sequencing and annotation.</title>
        <authorList>
            <consortium name="The Broad Institute Genomics Platform"/>
            <consortium name="The Broad Institute Genome Sequencing Center for Infectious Disease"/>
            <person name="Wu L."/>
            <person name="Ma J."/>
        </authorList>
    </citation>
    <scope>NUCLEOTIDE SEQUENCE [LARGE SCALE GENOMIC DNA]</scope>
    <source>
        <strain evidence="4">CCUG 55250</strain>
    </source>
</reference>
<feature type="transmembrane region" description="Helical" evidence="1">
    <location>
        <begin position="310"/>
        <end position="330"/>
    </location>
</feature>
<keyword evidence="3" id="KW-0808">Transferase</keyword>
<dbReference type="GO" id="GO:0016746">
    <property type="term" value="F:acyltransferase activity"/>
    <property type="evidence" value="ECO:0007669"/>
    <property type="project" value="UniProtKB-KW"/>
</dbReference>